<evidence type="ECO:0000256" key="8">
    <source>
        <dbReference type="ARBA" id="ARBA00023015"/>
    </source>
</evidence>
<dbReference type="SMART" id="SM00529">
    <property type="entry name" value="HTH_DTXR"/>
    <property type="match status" value="1"/>
</dbReference>
<dbReference type="InterPro" id="IPR038157">
    <property type="entry name" value="FeoA_core_dom"/>
</dbReference>
<dbReference type="Gene3D" id="1.10.10.10">
    <property type="entry name" value="Winged helix-like DNA-binding domain superfamily/Winged helix DNA-binding domain"/>
    <property type="match status" value="1"/>
</dbReference>
<dbReference type="SUPFAM" id="SSF46785">
    <property type="entry name" value="Winged helix' DNA-binding domain"/>
    <property type="match status" value="1"/>
</dbReference>
<dbReference type="KEGG" id="cyz:C3B44_02335"/>
<dbReference type="InterPro" id="IPR008988">
    <property type="entry name" value="Transcriptional_repressor_C"/>
</dbReference>
<comment type="caution">
    <text evidence="18">The sequence shown here is derived from an EMBL/GenBank/DDBJ whole genome shotgun (WGS) entry which is preliminary data.</text>
</comment>
<dbReference type="InterPro" id="IPR022687">
    <property type="entry name" value="HTH_DTXR"/>
</dbReference>
<dbReference type="GO" id="GO:0003677">
    <property type="term" value="F:DNA binding"/>
    <property type="evidence" value="ECO:0007669"/>
    <property type="project" value="UniProtKB-KW"/>
</dbReference>
<name>A0A2U1T6Z6_9CORY</name>
<dbReference type="InterPro" id="IPR050536">
    <property type="entry name" value="DtxR_MntR_Metal-Reg"/>
</dbReference>
<evidence type="ECO:0000256" key="10">
    <source>
        <dbReference type="ARBA" id="ARBA00023159"/>
    </source>
</evidence>
<feature type="region of interest" description="Disordered" evidence="16">
    <location>
        <begin position="123"/>
        <end position="145"/>
    </location>
</feature>
<evidence type="ECO:0000256" key="14">
    <source>
        <dbReference type="ARBA" id="ARBA00032618"/>
    </source>
</evidence>
<evidence type="ECO:0000256" key="12">
    <source>
        <dbReference type="ARBA" id="ARBA00023211"/>
    </source>
</evidence>
<dbReference type="InterPro" id="IPR036388">
    <property type="entry name" value="WH-like_DNA-bd_sf"/>
</dbReference>
<dbReference type="SMART" id="SM00899">
    <property type="entry name" value="FeoA"/>
    <property type="match status" value="1"/>
</dbReference>
<keyword evidence="5" id="KW-0963">Cytoplasm</keyword>
<evidence type="ECO:0000256" key="1">
    <source>
        <dbReference type="ARBA" id="ARBA00004496"/>
    </source>
</evidence>
<keyword evidence="6" id="KW-0678">Repressor</keyword>
<dbReference type="AlphaFoldDB" id="A0A2U1T6Z6"/>
<feature type="compositionally biased region" description="Basic and acidic residues" evidence="16">
    <location>
        <begin position="123"/>
        <end position="136"/>
    </location>
</feature>
<comment type="subcellular location">
    <subcellularLocation>
        <location evidence="1">Cytoplasm</location>
    </subcellularLocation>
</comment>
<evidence type="ECO:0000256" key="11">
    <source>
        <dbReference type="ARBA" id="ARBA00023163"/>
    </source>
</evidence>
<dbReference type="GO" id="GO:0046983">
    <property type="term" value="F:protein dimerization activity"/>
    <property type="evidence" value="ECO:0007669"/>
    <property type="project" value="InterPro"/>
</dbReference>
<dbReference type="InterPro" id="IPR001367">
    <property type="entry name" value="Fe_dep_repressor"/>
</dbReference>
<dbReference type="PROSITE" id="PS50944">
    <property type="entry name" value="HTH_DTXR"/>
    <property type="match status" value="1"/>
</dbReference>
<protein>
    <recommendedName>
        <fullName evidence="4">Diphtheria toxin repressor</fullName>
    </recommendedName>
    <alternativeName>
        <fullName evidence="14">Iron-dependent diphtheria tox regulatory element</fullName>
    </alternativeName>
    <alternativeName>
        <fullName evidence="13">Manganese transport regulator</fullName>
    </alternativeName>
    <alternativeName>
        <fullName evidence="15">Tox regulatory factor</fullName>
    </alternativeName>
</protein>
<dbReference type="SUPFAM" id="SSF47979">
    <property type="entry name" value="Iron-dependent repressor protein, dimerization domain"/>
    <property type="match status" value="1"/>
</dbReference>
<dbReference type="SUPFAM" id="SSF50037">
    <property type="entry name" value="C-terminal domain of transcriptional repressors"/>
    <property type="match status" value="1"/>
</dbReference>
<evidence type="ECO:0000256" key="4">
    <source>
        <dbReference type="ARBA" id="ARBA00016140"/>
    </source>
</evidence>
<dbReference type="Pfam" id="PF04023">
    <property type="entry name" value="FeoA"/>
    <property type="match status" value="1"/>
</dbReference>
<dbReference type="Gene3D" id="2.30.30.90">
    <property type="match status" value="1"/>
</dbReference>
<dbReference type="InterPro" id="IPR036421">
    <property type="entry name" value="Fe_dep_repressor_sf"/>
</dbReference>
<evidence type="ECO:0000256" key="2">
    <source>
        <dbReference type="ARBA" id="ARBA00007871"/>
    </source>
</evidence>
<organism evidence="18 19">
    <name type="scientific">Corynebacterium yudongzhengii</name>
    <dbReference type="NCBI Taxonomy" id="2080740"/>
    <lineage>
        <taxon>Bacteria</taxon>
        <taxon>Bacillati</taxon>
        <taxon>Actinomycetota</taxon>
        <taxon>Actinomycetes</taxon>
        <taxon>Mycobacteriales</taxon>
        <taxon>Corynebacteriaceae</taxon>
        <taxon>Corynebacterium</taxon>
    </lineage>
</organism>
<feature type="domain" description="HTH dtxR-type" evidence="17">
    <location>
        <begin position="1"/>
        <end position="68"/>
    </location>
</feature>
<evidence type="ECO:0000256" key="7">
    <source>
        <dbReference type="ARBA" id="ARBA00023004"/>
    </source>
</evidence>
<evidence type="ECO:0000313" key="18">
    <source>
        <dbReference type="EMBL" id="PWC01774.1"/>
    </source>
</evidence>
<dbReference type="Pfam" id="PF02742">
    <property type="entry name" value="Fe_dep_repr_C"/>
    <property type="match status" value="1"/>
</dbReference>
<reference evidence="19" key="1">
    <citation type="submission" date="2018-04" db="EMBL/GenBank/DDBJ databases">
        <authorList>
            <person name="Liu S."/>
            <person name="Wang Z."/>
            <person name="Li J."/>
        </authorList>
    </citation>
    <scope>NUCLEOTIDE SEQUENCE [LARGE SCALE GENOMIC DNA]</scope>
    <source>
        <strain evidence="19">2189</strain>
    </source>
</reference>
<evidence type="ECO:0000313" key="19">
    <source>
        <dbReference type="Proteomes" id="UP000244989"/>
    </source>
</evidence>
<dbReference type="PANTHER" id="PTHR33238:SF11">
    <property type="entry name" value="TRANSCRIPTIONAL REGULATOR MNTR"/>
    <property type="match status" value="1"/>
</dbReference>
<evidence type="ECO:0000256" key="13">
    <source>
        <dbReference type="ARBA" id="ARBA00032593"/>
    </source>
</evidence>
<dbReference type="InterPro" id="IPR007167">
    <property type="entry name" value="Fe-transptr_FeoA-like"/>
</dbReference>
<dbReference type="GO" id="GO:0046914">
    <property type="term" value="F:transition metal ion binding"/>
    <property type="evidence" value="ECO:0007669"/>
    <property type="project" value="InterPro"/>
</dbReference>
<keyword evidence="11" id="KW-0804">Transcription</keyword>
<evidence type="ECO:0000256" key="3">
    <source>
        <dbReference type="ARBA" id="ARBA00011738"/>
    </source>
</evidence>
<evidence type="ECO:0000256" key="16">
    <source>
        <dbReference type="SAM" id="MobiDB-lite"/>
    </source>
</evidence>
<dbReference type="InterPro" id="IPR036390">
    <property type="entry name" value="WH_DNA-bd_sf"/>
</dbReference>
<keyword evidence="9" id="KW-0238">DNA-binding</keyword>
<sequence length="225" mass="24727">MHVNDLPEITQDYLKVIWNIVETTGEPAAAGKISQATGQKKSTTSEALKRLAEQGLVNHEPYTGITLTDLGDQLAAAMVWRHRLIEVFLVEVLGYRWDEVHDDAEILEHSVTDRFMERLDAHLGHPARDPHGDPIPRSDNPGEPLSHITLAEAEGETVVEQVDDRDPELLRYLADHHIAPGTTVRVDKVVAGLATVTVIAGGANRTVTLAEAVLSDIRVHPTPRC</sequence>
<dbReference type="Pfam" id="PF01325">
    <property type="entry name" value="Fe_dep_repress"/>
    <property type="match status" value="1"/>
</dbReference>
<dbReference type="Proteomes" id="UP000244989">
    <property type="component" value="Unassembled WGS sequence"/>
</dbReference>
<keyword evidence="12" id="KW-0464">Manganese</keyword>
<keyword evidence="8" id="KW-0805">Transcription regulation</keyword>
<evidence type="ECO:0000256" key="6">
    <source>
        <dbReference type="ARBA" id="ARBA00022491"/>
    </source>
</evidence>
<keyword evidence="10" id="KW-0010">Activator</keyword>
<gene>
    <name evidence="18" type="ORF">DF222_05420</name>
</gene>
<keyword evidence="19" id="KW-1185">Reference proteome</keyword>
<keyword evidence="7" id="KW-0408">Iron</keyword>
<evidence type="ECO:0000256" key="9">
    <source>
        <dbReference type="ARBA" id="ARBA00023125"/>
    </source>
</evidence>
<dbReference type="GO" id="GO:0005737">
    <property type="term" value="C:cytoplasm"/>
    <property type="evidence" value="ECO:0007669"/>
    <property type="project" value="UniProtKB-SubCell"/>
</dbReference>
<dbReference type="InterPro" id="IPR022689">
    <property type="entry name" value="Iron_dep_repressor"/>
</dbReference>
<evidence type="ECO:0000256" key="15">
    <source>
        <dbReference type="ARBA" id="ARBA00033329"/>
    </source>
</evidence>
<dbReference type="RefSeq" id="WP_108430952.1">
    <property type="nucleotide sequence ID" value="NZ_CP026947.1"/>
</dbReference>
<comment type="subunit">
    <text evidence="3">Homodimer.</text>
</comment>
<evidence type="ECO:0000256" key="5">
    <source>
        <dbReference type="ARBA" id="ARBA00022490"/>
    </source>
</evidence>
<dbReference type="OrthoDB" id="9791355at2"/>
<proteinExistence type="inferred from homology"/>
<dbReference type="PANTHER" id="PTHR33238">
    <property type="entry name" value="IRON (METAL) DEPENDENT REPRESSOR, DTXR FAMILY"/>
    <property type="match status" value="1"/>
</dbReference>
<comment type="similarity">
    <text evidence="2">Belongs to the DtxR/MntR family.</text>
</comment>
<dbReference type="GO" id="GO:0045892">
    <property type="term" value="P:negative regulation of DNA-templated transcription"/>
    <property type="evidence" value="ECO:0007669"/>
    <property type="project" value="TreeGrafter"/>
</dbReference>
<dbReference type="GO" id="GO:0003700">
    <property type="term" value="F:DNA-binding transcription factor activity"/>
    <property type="evidence" value="ECO:0007669"/>
    <property type="project" value="InterPro"/>
</dbReference>
<evidence type="ECO:0000259" key="17">
    <source>
        <dbReference type="PROSITE" id="PS50944"/>
    </source>
</evidence>
<accession>A0A2U1T6Z6</accession>
<dbReference type="EMBL" id="QEEZ01000008">
    <property type="protein sequence ID" value="PWC01774.1"/>
    <property type="molecule type" value="Genomic_DNA"/>
</dbReference>